<organism evidence="2 3">
    <name type="scientific">Zoarces viviparus</name>
    <name type="common">Viviparous eelpout</name>
    <name type="synonym">Blennius viviparus</name>
    <dbReference type="NCBI Taxonomy" id="48416"/>
    <lineage>
        <taxon>Eukaryota</taxon>
        <taxon>Metazoa</taxon>
        <taxon>Chordata</taxon>
        <taxon>Craniata</taxon>
        <taxon>Vertebrata</taxon>
        <taxon>Euteleostomi</taxon>
        <taxon>Actinopterygii</taxon>
        <taxon>Neopterygii</taxon>
        <taxon>Teleostei</taxon>
        <taxon>Neoteleostei</taxon>
        <taxon>Acanthomorphata</taxon>
        <taxon>Eupercaria</taxon>
        <taxon>Perciformes</taxon>
        <taxon>Cottioidei</taxon>
        <taxon>Zoarcales</taxon>
        <taxon>Zoarcidae</taxon>
        <taxon>Zoarcinae</taxon>
        <taxon>Zoarces</taxon>
    </lineage>
</organism>
<sequence length="98" mass="10915">MSLPAAGCRLNRADGDWCPLTRSSLSPLSRWHRDTKCELGARQSDSYYAAAAVAASGERRSCTVDTEKGRGERRLVTIRRNNSGQQAESWQEEELSLE</sequence>
<reference evidence="2 3" key="1">
    <citation type="journal article" date="2024" name="Genome Biol. Evol.">
        <title>Chromosome-level genome assembly of the viviparous eelpout Zoarces viviparus.</title>
        <authorList>
            <person name="Fuhrmann N."/>
            <person name="Brasseur M.V."/>
            <person name="Bakowski C.E."/>
            <person name="Podsiadlowski L."/>
            <person name="Prost S."/>
            <person name="Krehenwinkel H."/>
            <person name="Mayer C."/>
        </authorList>
    </citation>
    <scope>NUCLEOTIDE SEQUENCE [LARGE SCALE GENOMIC DNA]</scope>
    <source>
        <strain evidence="2">NO-MEL_2022_Ind0_liver</strain>
    </source>
</reference>
<evidence type="ECO:0000256" key="1">
    <source>
        <dbReference type="SAM" id="MobiDB-lite"/>
    </source>
</evidence>
<feature type="compositionally biased region" description="Polar residues" evidence="1">
    <location>
        <begin position="79"/>
        <end position="89"/>
    </location>
</feature>
<comment type="caution">
    <text evidence="2">The sequence shown here is derived from an EMBL/GenBank/DDBJ whole genome shotgun (WGS) entry which is preliminary data.</text>
</comment>
<dbReference type="AlphaFoldDB" id="A0AAW1F4U8"/>
<accession>A0AAW1F4U8</accession>
<protein>
    <submittedName>
        <fullName evidence="2">Uncharacterized protein</fullName>
    </submittedName>
</protein>
<evidence type="ECO:0000313" key="2">
    <source>
        <dbReference type="EMBL" id="KAK9529275.1"/>
    </source>
</evidence>
<keyword evidence="3" id="KW-1185">Reference proteome</keyword>
<feature type="region of interest" description="Disordered" evidence="1">
    <location>
        <begin position="75"/>
        <end position="98"/>
    </location>
</feature>
<name>A0AAW1F4U8_ZOAVI</name>
<gene>
    <name evidence="2" type="ORF">VZT92_013381</name>
</gene>
<evidence type="ECO:0000313" key="3">
    <source>
        <dbReference type="Proteomes" id="UP001488805"/>
    </source>
</evidence>
<proteinExistence type="predicted"/>
<dbReference type="EMBL" id="JBCEZU010000111">
    <property type="protein sequence ID" value="KAK9529275.1"/>
    <property type="molecule type" value="Genomic_DNA"/>
</dbReference>
<dbReference type="Proteomes" id="UP001488805">
    <property type="component" value="Unassembled WGS sequence"/>
</dbReference>